<accession>A0A8C2W665</accession>
<name>A0A8C2W665_CHILA</name>
<feature type="transmembrane region" description="Helical" evidence="12">
    <location>
        <begin position="238"/>
        <end position="258"/>
    </location>
</feature>
<feature type="domain" description="G-protein coupled receptors family 1 profile" evidence="13">
    <location>
        <begin position="39"/>
        <end position="288"/>
    </location>
</feature>
<dbReference type="InterPro" id="IPR000276">
    <property type="entry name" value="GPCR_Rhodpsn"/>
</dbReference>
<dbReference type="PROSITE" id="PS00237">
    <property type="entry name" value="G_PROTEIN_RECEP_F1_1"/>
    <property type="match status" value="1"/>
</dbReference>
<keyword evidence="15" id="KW-1185">Reference proteome</keyword>
<keyword evidence="4 11" id="KW-0812">Transmembrane</keyword>
<evidence type="ECO:0000313" key="15">
    <source>
        <dbReference type="Proteomes" id="UP000694398"/>
    </source>
</evidence>
<dbReference type="PRINTS" id="PR00237">
    <property type="entry name" value="GPCRRHODOPSN"/>
</dbReference>
<dbReference type="PANTHER" id="PTHR26454">
    <property type="entry name" value="OLFACTORY RECEPTOR"/>
    <property type="match status" value="1"/>
</dbReference>
<dbReference type="CDD" id="cd15912">
    <property type="entry name" value="7tmA_OR6C-like"/>
    <property type="match status" value="1"/>
</dbReference>
<keyword evidence="2 12" id="KW-1003">Cell membrane</keyword>
<dbReference type="PRINTS" id="PR00245">
    <property type="entry name" value="OLFACTORYR"/>
</dbReference>
<dbReference type="InterPro" id="IPR000725">
    <property type="entry name" value="Olfact_rcpt"/>
</dbReference>
<feature type="transmembrane region" description="Helical" evidence="12">
    <location>
        <begin position="23"/>
        <end position="49"/>
    </location>
</feature>
<dbReference type="GO" id="GO:0004984">
    <property type="term" value="F:olfactory receptor activity"/>
    <property type="evidence" value="ECO:0007669"/>
    <property type="project" value="InterPro"/>
</dbReference>
<feature type="transmembrane region" description="Helical" evidence="12">
    <location>
        <begin position="61"/>
        <end position="84"/>
    </location>
</feature>
<dbReference type="GO" id="GO:0005886">
    <property type="term" value="C:plasma membrane"/>
    <property type="evidence" value="ECO:0007669"/>
    <property type="project" value="UniProtKB-SubCell"/>
</dbReference>
<reference evidence="14" key="2">
    <citation type="submission" date="2025-09" db="UniProtKB">
        <authorList>
            <consortium name="Ensembl"/>
        </authorList>
    </citation>
    <scope>IDENTIFICATION</scope>
</reference>
<dbReference type="AlphaFoldDB" id="A0A8C2W665"/>
<dbReference type="InterPro" id="IPR017452">
    <property type="entry name" value="GPCR_Rhodpsn_7TM"/>
</dbReference>
<dbReference type="OMA" id="TDCHLKT"/>
<proteinExistence type="inferred from homology"/>
<sequence>MRNHTLITEFVLLGISDNPETQAVIFTFLFIAYILSIAGNLTIIILTLLDAQLKTPMYFFLRNFSFLEITFTSVSIPRFLYSIITKVKAISYNNCLAQLFFFISLGVSEFFLLTAMSYDRYVAICKPLHYTTIMNEKICHLLVFSSCLAGFLTIFPPLMLILKLDFCASNVIDHFSCDYFPILQLSCSDTWLLEMIGFYFAFVTLLFTLALVILSYIRILSTILRIPSATQRKKAFSTCSSHMIVISISYGSCIFMYVKPSANERASLTKGVAVLNTSIAPMLNPFIYTLRNQQVQQAFKNFLHKAVSYKNK</sequence>
<evidence type="ECO:0000256" key="11">
    <source>
        <dbReference type="RuleBase" id="RU000688"/>
    </source>
</evidence>
<dbReference type="Ensembl" id="ENSCLAT00000026081.1">
    <property type="protein sequence ID" value="ENSCLAP00000025781.1"/>
    <property type="gene ID" value="ENSCLAG00000017907.1"/>
</dbReference>
<evidence type="ECO:0000256" key="9">
    <source>
        <dbReference type="ARBA" id="ARBA00023170"/>
    </source>
</evidence>
<dbReference type="SUPFAM" id="SSF81321">
    <property type="entry name" value="Family A G protein-coupled receptor-like"/>
    <property type="match status" value="1"/>
</dbReference>
<dbReference type="PROSITE" id="PS50262">
    <property type="entry name" value="G_PROTEIN_RECEP_F1_2"/>
    <property type="match status" value="1"/>
</dbReference>
<keyword evidence="9 11" id="KW-0675">Receptor</keyword>
<keyword evidence="3 12" id="KW-0716">Sensory transduction</keyword>
<evidence type="ECO:0000256" key="10">
    <source>
        <dbReference type="ARBA" id="ARBA00023224"/>
    </source>
</evidence>
<protein>
    <recommendedName>
        <fullName evidence="12">Olfactory receptor</fullName>
    </recommendedName>
</protein>
<dbReference type="PANTHER" id="PTHR26454:SF32">
    <property type="entry name" value="OLFACTORY RECEPTOR"/>
    <property type="match status" value="1"/>
</dbReference>
<keyword evidence="6 12" id="KW-1133">Transmembrane helix</keyword>
<feature type="transmembrane region" description="Helical" evidence="12">
    <location>
        <begin position="96"/>
        <end position="118"/>
    </location>
</feature>
<evidence type="ECO:0000256" key="12">
    <source>
        <dbReference type="RuleBase" id="RU363047"/>
    </source>
</evidence>
<evidence type="ECO:0000256" key="4">
    <source>
        <dbReference type="ARBA" id="ARBA00022692"/>
    </source>
</evidence>
<dbReference type="Gene3D" id="1.20.1070.10">
    <property type="entry name" value="Rhodopsin 7-helix transmembrane proteins"/>
    <property type="match status" value="1"/>
</dbReference>
<evidence type="ECO:0000256" key="7">
    <source>
        <dbReference type="ARBA" id="ARBA00023040"/>
    </source>
</evidence>
<reference evidence="14" key="1">
    <citation type="submission" date="2025-08" db="UniProtKB">
        <authorList>
            <consortium name="Ensembl"/>
        </authorList>
    </citation>
    <scope>IDENTIFICATION</scope>
</reference>
<dbReference type="Pfam" id="PF13853">
    <property type="entry name" value="7tm_4"/>
    <property type="match status" value="1"/>
</dbReference>
<dbReference type="GeneTree" id="ENSGT01140000282532"/>
<feature type="transmembrane region" description="Helical" evidence="12">
    <location>
        <begin position="196"/>
        <end position="217"/>
    </location>
</feature>
<dbReference type="GO" id="GO:0004930">
    <property type="term" value="F:G protein-coupled receptor activity"/>
    <property type="evidence" value="ECO:0007669"/>
    <property type="project" value="UniProtKB-KW"/>
</dbReference>
<evidence type="ECO:0000313" key="14">
    <source>
        <dbReference type="Ensembl" id="ENSCLAP00000025781.1"/>
    </source>
</evidence>
<keyword evidence="8 12" id="KW-0472">Membrane</keyword>
<keyword evidence="7 11" id="KW-0297">G-protein coupled receptor</keyword>
<evidence type="ECO:0000259" key="13">
    <source>
        <dbReference type="PROSITE" id="PS50262"/>
    </source>
</evidence>
<keyword evidence="10 11" id="KW-0807">Transducer</keyword>
<evidence type="ECO:0000256" key="3">
    <source>
        <dbReference type="ARBA" id="ARBA00022606"/>
    </source>
</evidence>
<dbReference type="InterPro" id="IPR047132">
    <property type="entry name" value="Olfact_rcpt_6C-like"/>
</dbReference>
<comment type="subcellular location">
    <subcellularLocation>
        <location evidence="1 12">Cell membrane</location>
        <topology evidence="1 12">Multi-pass membrane protein</topology>
    </subcellularLocation>
</comment>
<organism evidence="14 15">
    <name type="scientific">Chinchilla lanigera</name>
    <name type="common">Long-tailed chinchilla</name>
    <name type="synonym">Chinchilla villidera</name>
    <dbReference type="NCBI Taxonomy" id="34839"/>
    <lineage>
        <taxon>Eukaryota</taxon>
        <taxon>Metazoa</taxon>
        <taxon>Chordata</taxon>
        <taxon>Craniata</taxon>
        <taxon>Vertebrata</taxon>
        <taxon>Euteleostomi</taxon>
        <taxon>Mammalia</taxon>
        <taxon>Eutheria</taxon>
        <taxon>Euarchontoglires</taxon>
        <taxon>Glires</taxon>
        <taxon>Rodentia</taxon>
        <taxon>Hystricomorpha</taxon>
        <taxon>Chinchillidae</taxon>
        <taxon>Chinchilla</taxon>
    </lineage>
</organism>
<evidence type="ECO:0000256" key="6">
    <source>
        <dbReference type="ARBA" id="ARBA00022989"/>
    </source>
</evidence>
<evidence type="ECO:0000256" key="2">
    <source>
        <dbReference type="ARBA" id="ARBA00022475"/>
    </source>
</evidence>
<dbReference type="Proteomes" id="UP000694398">
    <property type="component" value="Unassembled WGS sequence"/>
</dbReference>
<feature type="transmembrane region" description="Helical" evidence="12">
    <location>
        <begin position="138"/>
        <end position="162"/>
    </location>
</feature>
<comment type="similarity">
    <text evidence="11">Belongs to the G-protein coupled receptor 1 family.</text>
</comment>
<evidence type="ECO:0000256" key="8">
    <source>
        <dbReference type="ARBA" id="ARBA00023136"/>
    </source>
</evidence>
<evidence type="ECO:0000256" key="1">
    <source>
        <dbReference type="ARBA" id="ARBA00004651"/>
    </source>
</evidence>
<evidence type="ECO:0000256" key="5">
    <source>
        <dbReference type="ARBA" id="ARBA00022725"/>
    </source>
</evidence>
<gene>
    <name evidence="14" type="primary">LOC102021855</name>
</gene>
<keyword evidence="5 12" id="KW-0552">Olfaction</keyword>